<comment type="caution">
    <text evidence="4">The sequence shown here is derived from an EMBL/GenBank/DDBJ whole genome shotgun (WGS) entry which is preliminary data.</text>
</comment>
<protein>
    <submittedName>
        <fullName evidence="4">Uncharacterized protein</fullName>
    </submittedName>
</protein>
<dbReference type="InterPro" id="IPR036430">
    <property type="entry name" value="RNase_T2-like_sf"/>
</dbReference>
<name>A0A4S4LEQ9_9AGAM</name>
<dbReference type="GO" id="GO:0033897">
    <property type="term" value="F:ribonuclease T2 activity"/>
    <property type="evidence" value="ECO:0007669"/>
    <property type="project" value="InterPro"/>
</dbReference>
<feature type="chain" id="PRO_5020342915" evidence="3">
    <location>
        <begin position="24"/>
        <end position="157"/>
    </location>
</feature>
<dbReference type="EMBL" id="SGPK01000058">
    <property type="protein sequence ID" value="THH09608.1"/>
    <property type="molecule type" value="Genomic_DNA"/>
</dbReference>
<organism evidence="4 5">
    <name type="scientific">Phellinidium pouzarii</name>
    <dbReference type="NCBI Taxonomy" id="167371"/>
    <lineage>
        <taxon>Eukaryota</taxon>
        <taxon>Fungi</taxon>
        <taxon>Dikarya</taxon>
        <taxon>Basidiomycota</taxon>
        <taxon>Agaricomycotina</taxon>
        <taxon>Agaricomycetes</taxon>
        <taxon>Hymenochaetales</taxon>
        <taxon>Hymenochaetaceae</taxon>
        <taxon>Phellinidium</taxon>
    </lineage>
</organism>
<dbReference type="Pfam" id="PF00445">
    <property type="entry name" value="Ribonuclease_T2"/>
    <property type="match status" value="1"/>
</dbReference>
<evidence type="ECO:0000256" key="3">
    <source>
        <dbReference type="SAM" id="SignalP"/>
    </source>
</evidence>
<proteinExistence type="inferred from homology"/>
<sequence>MTVVTFFVALVFVAITTVMHVSGFQVYLPNVFPNLTTCVYEPTFYSCENTTQVQNTCCSPTPGGLVLQTQFWDTYTGFEDAGQLLPKNSWTIHGLWPDFCDGSFTQYCDLSRQYDPSPSPNTTNGLANGTVVPAYTGPGVDTFILEFGRLELLDYSP</sequence>
<evidence type="ECO:0000313" key="4">
    <source>
        <dbReference type="EMBL" id="THH09608.1"/>
    </source>
</evidence>
<dbReference type="PROSITE" id="PS00530">
    <property type="entry name" value="RNASE_T2_1"/>
    <property type="match status" value="1"/>
</dbReference>
<dbReference type="InterPro" id="IPR001568">
    <property type="entry name" value="RNase_T2-like"/>
</dbReference>
<dbReference type="OrthoDB" id="435754at2759"/>
<dbReference type="Gene3D" id="3.90.730.10">
    <property type="entry name" value="Ribonuclease T2-like"/>
    <property type="match status" value="1"/>
</dbReference>
<gene>
    <name evidence="4" type="ORF">EW145_g1893</name>
</gene>
<dbReference type="InterPro" id="IPR018188">
    <property type="entry name" value="RNase_T2_His_AS_1"/>
</dbReference>
<reference evidence="4 5" key="1">
    <citation type="submission" date="2019-02" db="EMBL/GenBank/DDBJ databases">
        <title>Genome sequencing of the rare red list fungi Phellinidium pouzarii.</title>
        <authorList>
            <person name="Buettner E."/>
            <person name="Kellner H."/>
        </authorList>
    </citation>
    <scope>NUCLEOTIDE SEQUENCE [LARGE SCALE GENOMIC DNA]</scope>
    <source>
        <strain evidence="4 5">DSM 108285</strain>
    </source>
</reference>
<dbReference type="SUPFAM" id="SSF55895">
    <property type="entry name" value="Ribonuclease Rh-like"/>
    <property type="match status" value="1"/>
</dbReference>
<keyword evidence="3" id="KW-0732">Signal</keyword>
<feature type="signal peptide" evidence="3">
    <location>
        <begin position="1"/>
        <end position="23"/>
    </location>
</feature>
<dbReference type="GO" id="GO:0003723">
    <property type="term" value="F:RNA binding"/>
    <property type="evidence" value="ECO:0007669"/>
    <property type="project" value="InterPro"/>
</dbReference>
<dbReference type="Proteomes" id="UP000308199">
    <property type="component" value="Unassembled WGS sequence"/>
</dbReference>
<keyword evidence="5" id="KW-1185">Reference proteome</keyword>
<evidence type="ECO:0000256" key="2">
    <source>
        <dbReference type="RuleBase" id="RU004328"/>
    </source>
</evidence>
<evidence type="ECO:0000313" key="5">
    <source>
        <dbReference type="Proteomes" id="UP000308199"/>
    </source>
</evidence>
<accession>A0A4S4LEQ9</accession>
<dbReference type="AlphaFoldDB" id="A0A4S4LEQ9"/>
<comment type="similarity">
    <text evidence="1 2">Belongs to the RNase T2 family.</text>
</comment>
<evidence type="ECO:0000256" key="1">
    <source>
        <dbReference type="ARBA" id="ARBA00007469"/>
    </source>
</evidence>